<keyword evidence="2" id="KW-1185">Reference proteome</keyword>
<sequence>MPCPAVSDAGTADVASVHDTVVTATPEVAAELYTEELEQVAVAAREIRIEELSPPKGMRLVEMPLKHLHNLGLQLCLGLSGSLILPR</sequence>
<protein>
    <submittedName>
        <fullName evidence="1">Uncharacterized protein</fullName>
    </submittedName>
</protein>
<evidence type="ECO:0000313" key="2">
    <source>
        <dbReference type="Proteomes" id="UP001234297"/>
    </source>
</evidence>
<dbReference type="Proteomes" id="UP001234297">
    <property type="component" value="Chromosome 8"/>
</dbReference>
<name>A0ACC2LHL4_PERAE</name>
<reference evidence="1 2" key="1">
    <citation type="journal article" date="2022" name="Hortic Res">
        <title>A haplotype resolved chromosomal level avocado genome allows analysis of novel avocado genes.</title>
        <authorList>
            <person name="Nath O."/>
            <person name="Fletcher S.J."/>
            <person name="Hayward A."/>
            <person name="Shaw L.M."/>
            <person name="Masouleh A.K."/>
            <person name="Furtado A."/>
            <person name="Henry R.J."/>
            <person name="Mitter N."/>
        </authorList>
    </citation>
    <scope>NUCLEOTIDE SEQUENCE [LARGE SCALE GENOMIC DNA]</scope>
    <source>
        <strain evidence="2">cv. Hass</strain>
    </source>
</reference>
<evidence type="ECO:0000313" key="1">
    <source>
        <dbReference type="EMBL" id="KAJ8632658.1"/>
    </source>
</evidence>
<organism evidence="1 2">
    <name type="scientific">Persea americana</name>
    <name type="common">Avocado</name>
    <dbReference type="NCBI Taxonomy" id="3435"/>
    <lineage>
        <taxon>Eukaryota</taxon>
        <taxon>Viridiplantae</taxon>
        <taxon>Streptophyta</taxon>
        <taxon>Embryophyta</taxon>
        <taxon>Tracheophyta</taxon>
        <taxon>Spermatophyta</taxon>
        <taxon>Magnoliopsida</taxon>
        <taxon>Magnoliidae</taxon>
        <taxon>Laurales</taxon>
        <taxon>Lauraceae</taxon>
        <taxon>Persea</taxon>
    </lineage>
</organism>
<dbReference type="EMBL" id="CM056816">
    <property type="protein sequence ID" value="KAJ8632658.1"/>
    <property type="molecule type" value="Genomic_DNA"/>
</dbReference>
<accession>A0ACC2LHL4</accession>
<gene>
    <name evidence="1" type="ORF">MRB53_025994</name>
</gene>
<proteinExistence type="predicted"/>
<comment type="caution">
    <text evidence="1">The sequence shown here is derived from an EMBL/GenBank/DDBJ whole genome shotgun (WGS) entry which is preliminary data.</text>
</comment>